<evidence type="ECO:0000256" key="4">
    <source>
        <dbReference type="ARBA" id="ARBA00023163"/>
    </source>
</evidence>
<comment type="caution">
    <text evidence="6">The sequence shown here is derived from an EMBL/GenBank/DDBJ whole genome shotgun (WGS) entry which is preliminary data.</text>
</comment>
<evidence type="ECO:0000313" key="6">
    <source>
        <dbReference type="EMBL" id="GGJ03856.1"/>
    </source>
</evidence>
<keyword evidence="2" id="KW-0805">Transcription regulation</keyword>
<dbReference type="InterPro" id="IPR005119">
    <property type="entry name" value="LysR_subst-bd"/>
</dbReference>
<dbReference type="EMBL" id="BMOY01000014">
    <property type="protein sequence ID" value="GGJ03856.1"/>
    <property type="molecule type" value="Genomic_DNA"/>
</dbReference>
<feature type="domain" description="HTH lysR-type" evidence="5">
    <location>
        <begin position="1"/>
        <end position="57"/>
    </location>
</feature>
<evidence type="ECO:0000256" key="2">
    <source>
        <dbReference type="ARBA" id="ARBA00023015"/>
    </source>
</evidence>
<keyword evidence="3" id="KW-0238">DNA-binding</keyword>
<dbReference type="Gene3D" id="3.40.190.290">
    <property type="match status" value="1"/>
</dbReference>
<dbReference type="SUPFAM" id="SSF53850">
    <property type="entry name" value="Periplasmic binding protein-like II"/>
    <property type="match status" value="1"/>
</dbReference>
<evidence type="ECO:0000313" key="7">
    <source>
        <dbReference type="Proteomes" id="UP000637695"/>
    </source>
</evidence>
<dbReference type="InterPro" id="IPR036388">
    <property type="entry name" value="WH-like_DNA-bd_sf"/>
</dbReference>
<evidence type="ECO:0000256" key="1">
    <source>
        <dbReference type="ARBA" id="ARBA00009437"/>
    </source>
</evidence>
<dbReference type="SUPFAM" id="SSF46785">
    <property type="entry name" value="Winged helix' DNA-binding domain"/>
    <property type="match status" value="1"/>
</dbReference>
<dbReference type="Gene3D" id="1.10.10.10">
    <property type="entry name" value="Winged helix-like DNA-binding domain superfamily/Winged helix DNA-binding domain"/>
    <property type="match status" value="1"/>
</dbReference>
<gene>
    <name evidence="6" type="ORF">GCM10010885_11370</name>
</gene>
<dbReference type="InterPro" id="IPR036390">
    <property type="entry name" value="WH_DNA-bd_sf"/>
</dbReference>
<accession>A0A917K8H9</accession>
<dbReference type="PANTHER" id="PTHR30126:SF39">
    <property type="entry name" value="HTH-TYPE TRANSCRIPTIONAL REGULATOR CYSL"/>
    <property type="match status" value="1"/>
</dbReference>
<organism evidence="6 7">
    <name type="scientific">Alicyclobacillus cellulosilyticus</name>
    <dbReference type="NCBI Taxonomy" id="1003997"/>
    <lineage>
        <taxon>Bacteria</taxon>
        <taxon>Bacillati</taxon>
        <taxon>Bacillota</taxon>
        <taxon>Bacilli</taxon>
        <taxon>Bacillales</taxon>
        <taxon>Alicyclobacillaceae</taxon>
        <taxon>Alicyclobacillus</taxon>
    </lineage>
</organism>
<dbReference type="InterPro" id="IPR000847">
    <property type="entry name" value="LysR_HTH_N"/>
</dbReference>
<protein>
    <submittedName>
        <fullName evidence="6">LysR family transcriptional regulator</fullName>
    </submittedName>
</protein>
<dbReference type="CDD" id="cd08420">
    <property type="entry name" value="PBP2_CysL_like"/>
    <property type="match status" value="1"/>
</dbReference>
<evidence type="ECO:0000256" key="3">
    <source>
        <dbReference type="ARBA" id="ARBA00023125"/>
    </source>
</evidence>
<dbReference type="FunFam" id="1.10.10.10:FF:000001">
    <property type="entry name" value="LysR family transcriptional regulator"/>
    <property type="match status" value="1"/>
</dbReference>
<reference evidence="6" key="2">
    <citation type="submission" date="2020-09" db="EMBL/GenBank/DDBJ databases">
        <authorList>
            <person name="Sun Q."/>
            <person name="Ohkuma M."/>
        </authorList>
    </citation>
    <scope>NUCLEOTIDE SEQUENCE</scope>
    <source>
        <strain evidence="6">JCM 18487</strain>
    </source>
</reference>
<dbReference type="AlphaFoldDB" id="A0A917K8H9"/>
<dbReference type="GO" id="GO:0003700">
    <property type="term" value="F:DNA-binding transcription factor activity"/>
    <property type="evidence" value="ECO:0007669"/>
    <property type="project" value="InterPro"/>
</dbReference>
<dbReference type="Pfam" id="PF03466">
    <property type="entry name" value="LysR_substrate"/>
    <property type="match status" value="1"/>
</dbReference>
<dbReference type="PRINTS" id="PR00039">
    <property type="entry name" value="HTHLYSR"/>
</dbReference>
<dbReference type="Pfam" id="PF00126">
    <property type="entry name" value="HTH_1"/>
    <property type="match status" value="1"/>
</dbReference>
<dbReference type="PROSITE" id="PS50931">
    <property type="entry name" value="HTH_LYSR"/>
    <property type="match status" value="1"/>
</dbReference>
<dbReference type="GO" id="GO:0000976">
    <property type="term" value="F:transcription cis-regulatory region binding"/>
    <property type="evidence" value="ECO:0007669"/>
    <property type="project" value="TreeGrafter"/>
</dbReference>
<proteinExistence type="inferred from homology"/>
<dbReference type="PANTHER" id="PTHR30126">
    <property type="entry name" value="HTH-TYPE TRANSCRIPTIONAL REGULATOR"/>
    <property type="match status" value="1"/>
</dbReference>
<reference evidence="6" key="1">
    <citation type="journal article" date="2014" name="Int. J. Syst. Evol. Microbiol.">
        <title>Complete genome sequence of Corynebacterium casei LMG S-19264T (=DSM 44701T), isolated from a smear-ripened cheese.</title>
        <authorList>
            <consortium name="US DOE Joint Genome Institute (JGI-PGF)"/>
            <person name="Walter F."/>
            <person name="Albersmeier A."/>
            <person name="Kalinowski J."/>
            <person name="Ruckert C."/>
        </authorList>
    </citation>
    <scope>NUCLEOTIDE SEQUENCE</scope>
    <source>
        <strain evidence="6">JCM 18487</strain>
    </source>
</reference>
<comment type="similarity">
    <text evidence="1">Belongs to the LysR transcriptional regulatory family.</text>
</comment>
<name>A0A917K8H9_9BACL</name>
<evidence type="ECO:0000259" key="5">
    <source>
        <dbReference type="PROSITE" id="PS50931"/>
    </source>
</evidence>
<dbReference type="RefSeq" id="WP_188881697.1">
    <property type="nucleotide sequence ID" value="NZ_BMOY01000014.1"/>
</dbReference>
<keyword evidence="4" id="KW-0804">Transcription</keyword>
<sequence length="310" mass="34712">MDTRLLVFVTVADKGGFSRTAEELHLTQPAVSQHIQGLEAELGAKLIDRTNKYVRLTKAGEIVYHHAKQILKHYGQMTRLLEDLTQTVKGPLCIGASFTIGEYVLPHVISGFRRAYPEVAPTILIENTQHVAEQIAEHQLDVGVVEGGVDPKLRLEVRPFLADTLVVIVGRQHRWANRTEVEPEELADETWIVRERGSGTRDVADRLFQQAGFVPRTLMEFGSTQVIKESVEAGLGVAVVSEWAIRKERALDTLRALRVRGVPLQREFSWLMHPSQFRTRAMDAFVAYLARWAAEGHAARLLGRDGVARG</sequence>
<keyword evidence="7" id="KW-1185">Reference proteome</keyword>
<dbReference type="Proteomes" id="UP000637695">
    <property type="component" value="Unassembled WGS sequence"/>
</dbReference>